<feature type="transmembrane region" description="Helical" evidence="2">
    <location>
        <begin position="18"/>
        <end position="36"/>
    </location>
</feature>
<keyword evidence="2" id="KW-0812">Transmembrane</keyword>
<dbReference type="Proteomes" id="UP001218188">
    <property type="component" value="Unassembled WGS sequence"/>
</dbReference>
<evidence type="ECO:0000313" key="5">
    <source>
        <dbReference type="Proteomes" id="UP001218188"/>
    </source>
</evidence>
<feature type="transmembrane region" description="Helical" evidence="2">
    <location>
        <begin position="170"/>
        <end position="192"/>
    </location>
</feature>
<proteinExistence type="predicted"/>
<feature type="transmembrane region" description="Helical" evidence="2">
    <location>
        <begin position="130"/>
        <end position="150"/>
    </location>
</feature>
<keyword evidence="2" id="KW-0472">Membrane</keyword>
<evidence type="ECO:0000256" key="1">
    <source>
        <dbReference type="SAM" id="MobiDB-lite"/>
    </source>
</evidence>
<feature type="transmembrane region" description="Helical" evidence="2">
    <location>
        <begin position="74"/>
        <end position="98"/>
    </location>
</feature>
<accession>A0AAD6SGP9</accession>
<gene>
    <name evidence="4" type="ORF">C8F04DRAFT_94031</name>
</gene>
<dbReference type="AlphaFoldDB" id="A0AAD6SGP9"/>
<reference evidence="4" key="1">
    <citation type="submission" date="2023-03" db="EMBL/GenBank/DDBJ databases">
        <title>Massive genome expansion in bonnet fungi (Mycena s.s.) driven by repeated elements and novel gene families across ecological guilds.</title>
        <authorList>
            <consortium name="Lawrence Berkeley National Laboratory"/>
            <person name="Harder C.B."/>
            <person name="Miyauchi S."/>
            <person name="Viragh M."/>
            <person name="Kuo A."/>
            <person name="Thoen E."/>
            <person name="Andreopoulos B."/>
            <person name="Lu D."/>
            <person name="Skrede I."/>
            <person name="Drula E."/>
            <person name="Henrissat B."/>
            <person name="Morin E."/>
            <person name="Kohler A."/>
            <person name="Barry K."/>
            <person name="LaButti K."/>
            <person name="Morin E."/>
            <person name="Salamov A."/>
            <person name="Lipzen A."/>
            <person name="Mereny Z."/>
            <person name="Hegedus B."/>
            <person name="Baldrian P."/>
            <person name="Stursova M."/>
            <person name="Weitz H."/>
            <person name="Taylor A."/>
            <person name="Grigoriev I.V."/>
            <person name="Nagy L.G."/>
            <person name="Martin F."/>
            <person name="Kauserud H."/>
        </authorList>
    </citation>
    <scope>NUCLEOTIDE SEQUENCE</scope>
    <source>
        <strain evidence="4">CBHHK200</strain>
    </source>
</reference>
<feature type="transmembrane region" description="Helical" evidence="2">
    <location>
        <begin position="213"/>
        <end position="231"/>
    </location>
</feature>
<feature type="transmembrane region" description="Helical" evidence="2">
    <location>
        <begin position="43"/>
        <end position="62"/>
    </location>
</feature>
<comment type="caution">
    <text evidence="4">The sequence shown here is derived from an EMBL/GenBank/DDBJ whole genome shotgun (WGS) entry which is preliminary data.</text>
</comment>
<dbReference type="Pfam" id="PF24800">
    <property type="entry name" value="DUF7702"/>
    <property type="match status" value="1"/>
</dbReference>
<protein>
    <recommendedName>
        <fullName evidence="3">DUF7702 domain-containing protein</fullName>
    </recommendedName>
</protein>
<organism evidence="4 5">
    <name type="scientific">Mycena alexandri</name>
    <dbReference type="NCBI Taxonomy" id="1745969"/>
    <lineage>
        <taxon>Eukaryota</taxon>
        <taxon>Fungi</taxon>
        <taxon>Dikarya</taxon>
        <taxon>Basidiomycota</taxon>
        <taxon>Agaricomycotina</taxon>
        <taxon>Agaricomycetes</taxon>
        <taxon>Agaricomycetidae</taxon>
        <taxon>Agaricales</taxon>
        <taxon>Marasmiineae</taxon>
        <taxon>Mycenaceae</taxon>
        <taxon>Mycena</taxon>
    </lineage>
</organism>
<sequence>MATGTTNYAQIIGIKSKWAPLIFAAIYFVVMLWYAVQALRKHGWVFGFLALFSALRVVSFSLRATMAYNHQNAAFNGAMAIAYEVIYNIGFFSVLLSAHRLLSDRRRLAKVDKGRSRLHSSLSHFHNGRFIELLLLASIVIGCVGVAFALGTDEGRTEVGNKLGEASTYIFLATTVFIVIGIFLVIHIERALRNKGPAASGKSAVGASNHEHVVLALVAVLLLLRILFYAVTIRQRATGRTTPGSAASSAIKQTPLSNEHLWYPLAALAELLVVLLFLTPALVPVRSLVNKHRRDRKHTHDNEKGPTDAAYNGGDATATNGFGHAHNGSSAV</sequence>
<dbReference type="InterPro" id="IPR056119">
    <property type="entry name" value="DUF7702"/>
</dbReference>
<evidence type="ECO:0000313" key="4">
    <source>
        <dbReference type="EMBL" id="KAJ7027165.1"/>
    </source>
</evidence>
<keyword evidence="2" id="KW-1133">Transmembrane helix</keyword>
<feature type="domain" description="DUF7702" evidence="3">
    <location>
        <begin position="22"/>
        <end position="187"/>
    </location>
</feature>
<feature type="region of interest" description="Disordered" evidence="1">
    <location>
        <begin position="291"/>
        <end position="332"/>
    </location>
</feature>
<keyword evidence="5" id="KW-1185">Reference proteome</keyword>
<feature type="transmembrane region" description="Helical" evidence="2">
    <location>
        <begin position="261"/>
        <end position="285"/>
    </location>
</feature>
<dbReference type="EMBL" id="JARJCM010000128">
    <property type="protein sequence ID" value="KAJ7027165.1"/>
    <property type="molecule type" value="Genomic_DNA"/>
</dbReference>
<evidence type="ECO:0000256" key="2">
    <source>
        <dbReference type="SAM" id="Phobius"/>
    </source>
</evidence>
<evidence type="ECO:0000259" key="3">
    <source>
        <dbReference type="Pfam" id="PF24800"/>
    </source>
</evidence>
<name>A0AAD6SGP9_9AGAR</name>